<dbReference type="GO" id="GO:0003677">
    <property type="term" value="F:DNA binding"/>
    <property type="evidence" value="ECO:0007669"/>
    <property type="project" value="InterPro"/>
</dbReference>
<dbReference type="RefSeq" id="WP_007240472.1">
    <property type="nucleotide sequence ID" value="NZ_BAFB01000206.1"/>
</dbReference>
<dbReference type="Gene3D" id="3.40.50.300">
    <property type="entry name" value="P-loop containing nucleotide triphosphate hydrolases"/>
    <property type="match status" value="1"/>
</dbReference>
<dbReference type="EMBL" id="BAFB01000206">
    <property type="protein sequence ID" value="GAB36290.1"/>
    <property type="molecule type" value="Genomic_DNA"/>
</dbReference>
<evidence type="ECO:0000259" key="6">
    <source>
        <dbReference type="PROSITE" id="PS50901"/>
    </source>
</evidence>
<evidence type="ECO:0000256" key="3">
    <source>
        <dbReference type="PROSITE-ProRule" id="PRU00289"/>
    </source>
</evidence>
<dbReference type="STRING" id="1108044.GOOTI_206_00230"/>
<dbReference type="PANTHER" id="PTHR22683">
    <property type="entry name" value="SPORULATION PROTEIN RELATED"/>
    <property type="match status" value="1"/>
</dbReference>
<keyword evidence="8" id="KW-1185">Reference proteome</keyword>
<dbReference type="AlphaFoldDB" id="H5TS32"/>
<organism evidence="7 8">
    <name type="scientific">Gordonia otitidis (strain DSM 44809 / CCUG 52243 / JCM 12355 / NBRC 100426 / IFM 10032)</name>
    <dbReference type="NCBI Taxonomy" id="1108044"/>
    <lineage>
        <taxon>Bacteria</taxon>
        <taxon>Bacillati</taxon>
        <taxon>Actinomycetota</taxon>
        <taxon>Actinomycetes</taxon>
        <taxon>Mycobacteriales</taxon>
        <taxon>Gordoniaceae</taxon>
        <taxon>Gordonia</taxon>
    </lineage>
</organism>
<name>H5TS32_GORO1</name>
<dbReference type="Proteomes" id="UP000005038">
    <property type="component" value="Unassembled WGS sequence"/>
</dbReference>
<feature type="compositionally biased region" description="Low complexity" evidence="4">
    <location>
        <begin position="854"/>
        <end position="865"/>
    </location>
</feature>
<reference evidence="7" key="1">
    <citation type="submission" date="2012-02" db="EMBL/GenBank/DDBJ databases">
        <title>Whole genome shotgun sequence of Gordonia otitidis NBRC 100426.</title>
        <authorList>
            <person name="Yoshida I."/>
            <person name="Hosoyama A."/>
            <person name="Tsuchikane K."/>
            <person name="Katsumata H."/>
            <person name="Yamazaki S."/>
            <person name="Fujita N."/>
        </authorList>
    </citation>
    <scope>NUCLEOTIDE SEQUENCE [LARGE SCALE GENOMIC DNA]</scope>
    <source>
        <strain evidence="7">NBRC 100426</strain>
    </source>
</reference>
<feature type="transmembrane region" description="Helical" evidence="5">
    <location>
        <begin position="51"/>
        <end position="69"/>
    </location>
</feature>
<keyword evidence="5" id="KW-1133">Transmembrane helix</keyword>
<evidence type="ECO:0000256" key="2">
    <source>
        <dbReference type="ARBA" id="ARBA00022840"/>
    </source>
</evidence>
<protein>
    <recommendedName>
        <fullName evidence="6">FtsK domain-containing protein</fullName>
    </recommendedName>
</protein>
<keyword evidence="2 3" id="KW-0067">ATP-binding</keyword>
<dbReference type="PROSITE" id="PS50901">
    <property type="entry name" value="FTSK"/>
    <property type="match status" value="1"/>
</dbReference>
<accession>H5TS32</accession>
<dbReference type="GO" id="GO:0005524">
    <property type="term" value="F:ATP binding"/>
    <property type="evidence" value="ECO:0007669"/>
    <property type="project" value="UniProtKB-UniRule"/>
</dbReference>
<evidence type="ECO:0000313" key="7">
    <source>
        <dbReference type="EMBL" id="GAB36290.1"/>
    </source>
</evidence>
<dbReference type="InterPro" id="IPR027417">
    <property type="entry name" value="P-loop_NTPase"/>
</dbReference>
<evidence type="ECO:0000313" key="8">
    <source>
        <dbReference type="Proteomes" id="UP000005038"/>
    </source>
</evidence>
<gene>
    <name evidence="7" type="ORF">GOOTI_206_00230</name>
</gene>
<feature type="domain" description="FtsK" evidence="6">
    <location>
        <begin position="539"/>
        <end position="741"/>
    </location>
</feature>
<evidence type="ECO:0000256" key="1">
    <source>
        <dbReference type="ARBA" id="ARBA00022741"/>
    </source>
</evidence>
<feature type="binding site" evidence="3">
    <location>
        <begin position="556"/>
        <end position="563"/>
    </location>
    <ligand>
        <name>ATP</name>
        <dbReference type="ChEBI" id="CHEBI:30616"/>
    </ligand>
</feature>
<evidence type="ECO:0000256" key="4">
    <source>
        <dbReference type="SAM" id="MobiDB-lite"/>
    </source>
</evidence>
<keyword evidence="5" id="KW-0472">Membrane</keyword>
<feature type="transmembrane region" description="Helical" evidence="5">
    <location>
        <begin position="75"/>
        <end position="93"/>
    </location>
</feature>
<dbReference type="InterPro" id="IPR050206">
    <property type="entry name" value="FtsK/SpoIIIE/SftA"/>
</dbReference>
<keyword evidence="1 3" id="KW-0547">Nucleotide-binding</keyword>
<dbReference type="Pfam" id="PF01580">
    <property type="entry name" value="FtsK_SpoIIIE"/>
    <property type="match status" value="1"/>
</dbReference>
<dbReference type="PANTHER" id="PTHR22683:SF41">
    <property type="entry name" value="DNA TRANSLOCASE FTSK"/>
    <property type="match status" value="1"/>
</dbReference>
<proteinExistence type="predicted"/>
<sequence length="894" mass="99328">MATRTRRRAPSPTAQRARQATQQGLKQLAKDWASLTFATDRQKLVGPITPAMLNWVFVVVVVIVGYTHTVSASNLTIAVAAWLVVTASRAAAVQRQRRKTLTKMFDAVAPVAKVRTSVSTLTDPKTLLRRLRWGARGLPERFTMTLSSASPAASAPLLRGEVEAAIENLPHAHTKLGGEWLFSWDRATVTATAVSADNPMLGRKAVTRKIVALVVQIFGVTKTTASGWTVNVDDWIAPPPDAGHNVEQPGQVVVRCADKDLTDLSLRDRAERHFERAIPVNGEWLFDWNTATSTLTATVTDKNSLDADRKRTERRLADDLIALTAARTGKDPIVVDVTEWITDQPLPRSLHVQFGTLPLDDPRKRDAIEDGFDQAVHNRWPQARALFEWHHGATTGLDITLVAHDDPEALRRQTLTRFRNVTQAKFGGTRSPVLTEVLEWQDELSDSGTALPAKARVTFGTVDVTKQDTRDAFTDHWDSIDHHNDWHYDWNTPLGYVEITAVPRLPDAIAFPEVGSDEFNEMVEEFRNGRIVVGPQKGGGRFVWDLNQEPHGLVGGKTNAGKSTFLDIILFLALYCRDSVEVVVCDPKRTDFTWTPEFPSVVRFAAGAEQICEVVDYLDSEQNRRQSLLEQYPGTRNLKYLRKLYAEHPEHEAADGPAPKRIIVIFDEVANWWMKSDNTDLEELKGTSRSQLEGMGQLARALEINLIFAAQKPDKNRLSTQLKENLVFRLCVGKVNQPTSEQILDSHHGTRFPDKGTPKGRGWAFTPLRDYQVVQIPYLPNSDEPCPWNPEVKLRGSRDILREQLVADGYSQIFVTNSSGGREPRWVQVEDGDTEGDTAHTAGSGDHEPTMPGDLPADAADPYLAEADDGDGGDDTASALDYELPWADDDEGLA</sequence>
<dbReference type="SUPFAM" id="SSF52540">
    <property type="entry name" value="P-loop containing nucleoside triphosphate hydrolases"/>
    <property type="match status" value="1"/>
</dbReference>
<keyword evidence="5" id="KW-0812">Transmembrane</keyword>
<comment type="caution">
    <text evidence="7">The sequence shown here is derived from an EMBL/GenBank/DDBJ whole genome shotgun (WGS) entry which is preliminary data.</text>
</comment>
<evidence type="ECO:0000256" key="5">
    <source>
        <dbReference type="SAM" id="Phobius"/>
    </source>
</evidence>
<feature type="region of interest" description="Disordered" evidence="4">
    <location>
        <begin position="817"/>
        <end position="894"/>
    </location>
</feature>
<dbReference type="OrthoDB" id="9807790at2"/>
<dbReference type="InterPro" id="IPR002543">
    <property type="entry name" value="FtsK_dom"/>
</dbReference>